<keyword evidence="1" id="KW-0175">Coiled coil</keyword>
<accession>A0A6C0JM74</accession>
<evidence type="ECO:0000313" key="2">
    <source>
        <dbReference type="EMBL" id="QHU06689.1"/>
    </source>
</evidence>
<feature type="coiled-coil region" evidence="1">
    <location>
        <begin position="22"/>
        <end position="56"/>
    </location>
</feature>
<dbReference type="GO" id="GO:0006900">
    <property type="term" value="P:vesicle budding from membrane"/>
    <property type="evidence" value="ECO:0007669"/>
    <property type="project" value="TreeGrafter"/>
</dbReference>
<reference evidence="2" key="1">
    <citation type="journal article" date="2020" name="Nature">
        <title>Giant virus diversity and host interactions through global metagenomics.</title>
        <authorList>
            <person name="Schulz F."/>
            <person name="Roux S."/>
            <person name="Paez-Espino D."/>
            <person name="Jungbluth S."/>
            <person name="Walsh D.A."/>
            <person name="Denef V.J."/>
            <person name="McMahon K.D."/>
            <person name="Konstantinidis K.T."/>
            <person name="Eloe-Fadrosh E.A."/>
            <person name="Kyrpides N.C."/>
            <person name="Woyke T."/>
        </authorList>
    </citation>
    <scope>NUCLEOTIDE SEQUENCE</scope>
    <source>
        <strain evidence="2">GVMAG-S-1038524-41</strain>
    </source>
</reference>
<dbReference type="Gene3D" id="1.10.287.1060">
    <property type="entry name" value="ESAT-6-like"/>
    <property type="match status" value="1"/>
</dbReference>
<dbReference type="PANTHER" id="PTHR22761">
    <property type="entry name" value="CHARGED MULTIVESICULAR BODY PROTEIN"/>
    <property type="match status" value="1"/>
</dbReference>
<evidence type="ECO:0008006" key="3">
    <source>
        <dbReference type="Google" id="ProtNLM"/>
    </source>
</evidence>
<organism evidence="2">
    <name type="scientific">viral metagenome</name>
    <dbReference type="NCBI Taxonomy" id="1070528"/>
    <lineage>
        <taxon>unclassified sequences</taxon>
        <taxon>metagenomes</taxon>
        <taxon>organismal metagenomes</taxon>
    </lineage>
</organism>
<protein>
    <recommendedName>
        <fullName evidence="3">Snf7 family protein</fullName>
    </recommendedName>
</protein>
<dbReference type="GO" id="GO:0032511">
    <property type="term" value="P:late endosome to vacuole transport via multivesicular body sorting pathway"/>
    <property type="evidence" value="ECO:0007669"/>
    <property type="project" value="TreeGrafter"/>
</dbReference>
<name>A0A6C0JM74_9ZZZZ</name>
<sequence length="205" mass="23271">MSFLNFFGKSKKVESPSPQKVIQNMRGTLSTLEKREVHLEKRIESLKEEARSLVKTNKQKALMLLKKAKMNEKQLLSIYGQKENIETQILVLEQGINNQNTIESMKQGNNAIENMTKKLDPDDVGELVDDIAVSMDMAEEIATALSVPIGQVYDEDALLAEFEEEEQEKERVYVSKQTIDLDLPSVPVKKIQTEDEELAELVVTM</sequence>
<dbReference type="AlphaFoldDB" id="A0A6C0JM74"/>
<dbReference type="GO" id="GO:0005771">
    <property type="term" value="C:multivesicular body"/>
    <property type="evidence" value="ECO:0007669"/>
    <property type="project" value="TreeGrafter"/>
</dbReference>
<dbReference type="InterPro" id="IPR005024">
    <property type="entry name" value="Snf7_fam"/>
</dbReference>
<dbReference type="EMBL" id="MN740667">
    <property type="protein sequence ID" value="QHU06689.1"/>
    <property type="molecule type" value="Genomic_DNA"/>
</dbReference>
<evidence type="ECO:0000256" key="1">
    <source>
        <dbReference type="SAM" id="Coils"/>
    </source>
</evidence>
<dbReference type="Pfam" id="PF03357">
    <property type="entry name" value="Snf7"/>
    <property type="match status" value="1"/>
</dbReference>
<proteinExistence type="predicted"/>